<feature type="compositionally biased region" description="Basic and acidic residues" evidence="1">
    <location>
        <begin position="51"/>
        <end position="69"/>
    </location>
</feature>
<protein>
    <recommendedName>
        <fullName evidence="5">Lipoprotein</fullName>
    </recommendedName>
</protein>
<dbReference type="Proteomes" id="UP000606776">
    <property type="component" value="Unassembled WGS sequence"/>
</dbReference>
<sequence>MKKLIPTITLILSCISLVSCNNPPTNTTTATSTNNTVQSQTKNSPTSETEQENKTDIKKEKTTETDQPKKIKSAPQISRKTTIKNKSPQVGTVKELVNGDLMCYVTLVDEQGKENQVGASFDICAEEGKFLNKKVRAIFTVESVNDCESAEPCGKTRQESIITKIEVLEDKTTAKTETKPQANKTQTISNGEWKITIGNADSWTGVNNTGNLTYQGCDTKGNCLELTGGKVSCRDGKCVTGWRNGDYVYILEQPITEDGNADSTLIVRKGDQEILKATGLKPTFRTLNCHRSKKPLK</sequence>
<feature type="region of interest" description="Disordered" evidence="1">
    <location>
        <begin position="27"/>
        <end position="76"/>
    </location>
</feature>
<organism evidence="3 4">
    <name type="scientific">Sphaerospermopsis aphanizomenoides LEGE 00250</name>
    <dbReference type="NCBI Taxonomy" id="2777972"/>
    <lineage>
        <taxon>Bacteria</taxon>
        <taxon>Bacillati</taxon>
        <taxon>Cyanobacteriota</taxon>
        <taxon>Cyanophyceae</taxon>
        <taxon>Nostocales</taxon>
        <taxon>Aphanizomenonaceae</taxon>
        <taxon>Sphaerospermopsis</taxon>
        <taxon>Sphaerospermopsis aphanizomenoides</taxon>
    </lineage>
</organism>
<feature type="compositionally biased region" description="Low complexity" evidence="1">
    <location>
        <begin position="27"/>
        <end position="43"/>
    </location>
</feature>
<keyword evidence="4" id="KW-1185">Reference proteome</keyword>
<accession>A0ABR9VEU4</accession>
<comment type="caution">
    <text evidence="3">The sequence shown here is derived from an EMBL/GenBank/DDBJ whole genome shotgun (WGS) entry which is preliminary data.</text>
</comment>
<dbReference type="EMBL" id="JADEWB010000071">
    <property type="protein sequence ID" value="MBE9236999.1"/>
    <property type="molecule type" value="Genomic_DNA"/>
</dbReference>
<feature type="chain" id="PRO_5046266944" description="Lipoprotein" evidence="2">
    <location>
        <begin position="22"/>
        <end position="297"/>
    </location>
</feature>
<name>A0ABR9VEU4_9CYAN</name>
<evidence type="ECO:0000313" key="4">
    <source>
        <dbReference type="Proteomes" id="UP000606776"/>
    </source>
</evidence>
<dbReference type="PROSITE" id="PS51257">
    <property type="entry name" value="PROKAR_LIPOPROTEIN"/>
    <property type="match status" value="1"/>
</dbReference>
<gene>
    <name evidence="3" type="ORF">IQ227_13430</name>
</gene>
<keyword evidence="2" id="KW-0732">Signal</keyword>
<evidence type="ECO:0000256" key="2">
    <source>
        <dbReference type="SAM" id="SignalP"/>
    </source>
</evidence>
<evidence type="ECO:0008006" key="5">
    <source>
        <dbReference type="Google" id="ProtNLM"/>
    </source>
</evidence>
<reference evidence="3 4" key="1">
    <citation type="submission" date="2020-10" db="EMBL/GenBank/DDBJ databases">
        <authorList>
            <person name="Castelo-Branco R."/>
            <person name="Eusebio N."/>
            <person name="Adriana R."/>
            <person name="Vieira A."/>
            <person name="Brugerolle De Fraissinette N."/>
            <person name="Rezende De Castro R."/>
            <person name="Schneider M.P."/>
            <person name="Vasconcelos V."/>
            <person name="Leao P.N."/>
        </authorList>
    </citation>
    <scope>NUCLEOTIDE SEQUENCE [LARGE SCALE GENOMIC DNA]</scope>
    <source>
        <strain evidence="3 4">LEGE 00250</strain>
    </source>
</reference>
<evidence type="ECO:0000313" key="3">
    <source>
        <dbReference type="EMBL" id="MBE9236999.1"/>
    </source>
</evidence>
<evidence type="ECO:0000256" key="1">
    <source>
        <dbReference type="SAM" id="MobiDB-lite"/>
    </source>
</evidence>
<proteinExistence type="predicted"/>
<feature type="signal peptide" evidence="2">
    <location>
        <begin position="1"/>
        <end position="21"/>
    </location>
</feature>